<dbReference type="OrthoDB" id="9782846at2"/>
<dbReference type="PROSITE" id="PS51257">
    <property type="entry name" value="PROKAR_LIPOPROTEIN"/>
    <property type="match status" value="1"/>
</dbReference>
<dbReference type="Proteomes" id="UP000282311">
    <property type="component" value="Unassembled WGS sequence"/>
</dbReference>
<dbReference type="PANTHER" id="PTHR43649:SF33">
    <property type="entry name" value="POLYGALACTURONAN_RHAMNOGALACTURONAN-BINDING PROTEIN YTCQ"/>
    <property type="match status" value="1"/>
</dbReference>
<keyword evidence="1" id="KW-1003">Cell membrane</keyword>
<name>A0A3B0CIW5_9BACL</name>
<dbReference type="SUPFAM" id="SSF53850">
    <property type="entry name" value="Periplasmic binding protein-like II"/>
    <property type="match status" value="1"/>
</dbReference>
<evidence type="ECO:0000256" key="2">
    <source>
        <dbReference type="ARBA" id="ARBA00022729"/>
    </source>
</evidence>
<proteinExistence type="predicted"/>
<keyword evidence="4" id="KW-0564">Palmitate</keyword>
<reference evidence="8 9" key="1">
    <citation type="journal article" date="2007" name="Int. J. Syst. Evol. Microbiol.">
        <title>Paenibacillus ginsengarvi sp. nov., isolated from soil from ginseng cultivation.</title>
        <authorList>
            <person name="Yoon M.H."/>
            <person name="Ten L.N."/>
            <person name="Im W.T."/>
        </authorList>
    </citation>
    <scope>NUCLEOTIDE SEQUENCE [LARGE SCALE GENOMIC DNA]</scope>
    <source>
        <strain evidence="8 9">KCTC 13059</strain>
    </source>
</reference>
<evidence type="ECO:0000256" key="5">
    <source>
        <dbReference type="ARBA" id="ARBA00023288"/>
    </source>
</evidence>
<evidence type="ECO:0000313" key="8">
    <source>
        <dbReference type="EMBL" id="RKN84514.1"/>
    </source>
</evidence>
<evidence type="ECO:0000256" key="7">
    <source>
        <dbReference type="SAM" id="SignalP"/>
    </source>
</evidence>
<gene>
    <name evidence="8" type="ORF">D7M11_13635</name>
</gene>
<keyword evidence="5" id="KW-0449">Lipoprotein</keyword>
<organism evidence="8 9">
    <name type="scientific">Paenibacillus ginsengarvi</name>
    <dbReference type="NCBI Taxonomy" id="400777"/>
    <lineage>
        <taxon>Bacteria</taxon>
        <taxon>Bacillati</taxon>
        <taxon>Bacillota</taxon>
        <taxon>Bacilli</taxon>
        <taxon>Bacillales</taxon>
        <taxon>Paenibacillaceae</taxon>
        <taxon>Paenibacillus</taxon>
    </lineage>
</organism>
<sequence length="448" mass="49326">MRSTKWLSIVALCTFVTACGDSASSGPDSASKDTSTPKPTEATTPAADIKKITDTPTDLYIAYPGAGENVDLFMTRFGEQIKKKFPNYNLKYVPRLAAEGTNYYASALGSGTPIDIMISSLGTTTTYLTNLKLESDISDLIKKYNYDLTRLEPSLIDAQRALANGGIYGLPWTVGSFIFVYNKDLFDKFGVPYPKEGRTWDETYDLAKRLTRSDGGQLYQGFSIQIESAMGTNQLSAPYFDPKTHKSKFLEDSFLRAFENMARFYKIPGNETPASGVVNGFQKDKTIAMFMGTSGQVKPTAELIPNWDAASVPEFPDKKGVGFQSAPEYFYITKAAKSRDAAFQVLSFIASEEYQEWMGRTTAILPVMKDPSKIMQTYGAELPNFKGKNVAALLPKTYAPLAVTPYLTIGNAEMATVLKDYLGGRDLVSSLREAAERADKRVAAEQNK</sequence>
<feature type="signal peptide" evidence="7">
    <location>
        <begin position="1"/>
        <end position="23"/>
    </location>
</feature>
<dbReference type="Pfam" id="PF01547">
    <property type="entry name" value="SBP_bac_1"/>
    <property type="match status" value="1"/>
</dbReference>
<evidence type="ECO:0000256" key="4">
    <source>
        <dbReference type="ARBA" id="ARBA00023139"/>
    </source>
</evidence>
<dbReference type="InterPro" id="IPR050490">
    <property type="entry name" value="Bact_solute-bd_prot1"/>
</dbReference>
<evidence type="ECO:0000313" key="9">
    <source>
        <dbReference type="Proteomes" id="UP000282311"/>
    </source>
</evidence>
<dbReference type="AlphaFoldDB" id="A0A3B0CIW5"/>
<accession>A0A3B0CIW5</accession>
<dbReference type="EMBL" id="RBAH01000008">
    <property type="protein sequence ID" value="RKN84514.1"/>
    <property type="molecule type" value="Genomic_DNA"/>
</dbReference>
<dbReference type="RefSeq" id="WP_120747770.1">
    <property type="nucleotide sequence ID" value="NZ_RBAH01000008.1"/>
</dbReference>
<protein>
    <submittedName>
        <fullName evidence="8">Extracellular solute-binding protein</fullName>
    </submittedName>
</protein>
<feature type="region of interest" description="Disordered" evidence="6">
    <location>
        <begin position="21"/>
        <end position="48"/>
    </location>
</feature>
<keyword evidence="9" id="KW-1185">Reference proteome</keyword>
<dbReference type="InterPro" id="IPR006059">
    <property type="entry name" value="SBP"/>
</dbReference>
<evidence type="ECO:0000256" key="6">
    <source>
        <dbReference type="SAM" id="MobiDB-lite"/>
    </source>
</evidence>
<comment type="caution">
    <text evidence="8">The sequence shown here is derived from an EMBL/GenBank/DDBJ whole genome shotgun (WGS) entry which is preliminary data.</text>
</comment>
<feature type="compositionally biased region" description="Low complexity" evidence="6">
    <location>
        <begin position="21"/>
        <end position="47"/>
    </location>
</feature>
<feature type="chain" id="PRO_5017197227" evidence="7">
    <location>
        <begin position="24"/>
        <end position="448"/>
    </location>
</feature>
<dbReference type="Gene3D" id="3.40.190.10">
    <property type="entry name" value="Periplasmic binding protein-like II"/>
    <property type="match status" value="1"/>
</dbReference>
<keyword evidence="2 7" id="KW-0732">Signal</keyword>
<dbReference type="PANTHER" id="PTHR43649">
    <property type="entry name" value="ARABINOSE-BINDING PROTEIN-RELATED"/>
    <property type="match status" value="1"/>
</dbReference>
<evidence type="ECO:0000256" key="3">
    <source>
        <dbReference type="ARBA" id="ARBA00023136"/>
    </source>
</evidence>
<evidence type="ECO:0000256" key="1">
    <source>
        <dbReference type="ARBA" id="ARBA00022475"/>
    </source>
</evidence>
<keyword evidence="3" id="KW-0472">Membrane</keyword>